<dbReference type="PANTHER" id="PTHR30006">
    <property type="entry name" value="THIAMINE-BINDING PERIPLASMIC PROTEIN-RELATED"/>
    <property type="match status" value="1"/>
</dbReference>
<dbReference type="PANTHER" id="PTHR30006:SF2">
    <property type="entry name" value="ABC TRANSPORTER SUBSTRATE-BINDING PROTEIN"/>
    <property type="match status" value="1"/>
</dbReference>
<dbReference type="Proteomes" id="UP001589818">
    <property type="component" value="Unassembled WGS sequence"/>
</dbReference>
<dbReference type="InterPro" id="IPR006059">
    <property type="entry name" value="SBP"/>
</dbReference>
<proteinExistence type="predicted"/>
<evidence type="ECO:0000313" key="3">
    <source>
        <dbReference type="EMBL" id="MFC0392062.1"/>
    </source>
</evidence>
<comment type="caution">
    <text evidence="3">The sequence shown here is derived from an EMBL/GenBank/DDBJ whole genome shotgun (WGS) entry which is preliminary data.</text>
</comment>
<sequence length="373" mass="40589">MTKRKLLAPFMILIALALVTAACGGNNKEASNNESAEPGTLPKTDTVVIGVSGGDWEKNIRAAALDEFAKKTGINVEIVTGTDAEWFAKLKASNGKNPDYDILILQPDTIERATAADLLQPLDAANVPNLADLYPSVQERFTKDGKQYAAGFSMGQLGLAYRADLMPFKPTSWMDLWKPELKGHVAISSPTYAAGLQFFSGLTHALGGEVSNPADLDKTFEKLGELKSSAVGFPENAGSIQTLLERGDAWVVPFWDGRIFAMKKAGLNVDFVYPEDGPVAALASWAIMKGSPNLANAYQLLDYLSSPEVHKAFSDKSLYGMSNKNVEYSDELKNQVQVGEEFYSKLTWVDYETATPNLSDWTNRWTQVLGGGK</sequence>
<dbReference type="EMBL" id="JBHLVF010000013">
    <property type="protein sequence ID" value="MFC0392062.1"/>
    <property type="molecule type" value="Genomic_DNA"/>
</dbReference>
<reference evidence="3 4" key="1">
    <citation type="submission" date="2024-09" db="EMBL/GenBank/DDBJ databases">
        <authorList>
            <person name="Sun Q."/>
            <person name="Mori K."/>
        </authorList>
    </citation>
    <scope>NUCLEOTIDE SEQUENCE [LARGE SCALE GENOMIC DNA]</scope>
    <source>
        <strain evidence="3 4">CCM 4839</strain>
    </source>
</reference>
<dbReference type="CDD" id="cd13589">
    <property type="entry name" value="PBP2_polyamine_RpCGA009"/>
    <property type="match status" value="1"/>
</dbReference>
<dbReference type="RefSeq" id="WP_256555385.1">
    <property type="nucleotide sequence ID" value="NZ_JANHOF010000007.1"/>
</dbReference>
<dbReference type="Gene3D" id="3.40.190.10">
    <property type="entry name" value="Periplasmic binding protein-like II"/>
    <property type="match status" value="2"/>
</dbReference>
<evidence type="ECO:0000256" key="2">
    <source>
        <dbReference type="SAM" id="SignalP"/>
    </source>
</evidence>
<dbReference type="PROSITE" id="PS51257">
    <property type="entry name" value="PROKAR_LIPOPROTEIN"/>
    <property type="match status" value="1"/>
</dbReference>
<protein>
    <submittedName>
        <fullName evidence="3">PotD/PotF family extracellular solute-binding protein</fullName>
    </submittedName>
</protein>
<dbReference type="SUPFAM" id="SSF53850">
    <property type="entry name" value="Periplasmic binding protein-like II"/>
    <property type="match status" value="1"/>
</dbReference>
<feature type="chain" id="PRO_5046712288" evidence="2">
    <location>
        <begin position="22"/>
        <end position="373"/>
    </location>
</feature>
<gene>
    <name evidence="3" type="ORF">ACFFJ8_11885</name>
</gene>
<accession>A0ABV6J946</accession>
<evidence type="ECO:0000256" key="1">
    <source>
        <dbReference type="ARBA" id="ARBA00022729"/>
    </source>
</evidence>
<keyword evidence="1 2" id="KW-0732">Signal</keyword>
<dbReference type="PRINTS" id="PR00909">
    <property type="entry name" value="SPERMDNBNDNG"/>
</dbReference>
<dbReference type="Pfam" id="PF13416">
    <property type="entry name" value="SBP_bac_8"/>
    <property type="match status" value="1"/>
</dbReference>
<evidence type="ECO:0000313" key="4">
    <source>
        <dbReference type="Proteomes" id="UP001589818"/>
    </source>
</evidence>
<feature type="signal peptide" evidence="2">
    <location>
        <begin position="1"/>
        <end position="21"/>
    </location>
</feature>
<keyword evidence="4" id="KW-1185">Reference proteome</keyword>
<organism evidence="3 4">
    <name type="scientific">Paenibacillus mendelii</name>
    <dbReference type="NCBI Taxonomy" id="206163"/>
    <lineage>
        <taxon>Bacteria</taxon>
        <taxon>Bacillati</taxon>
        <taxon>Bacillota</taxon>
        <taxon>Bacilli</taxon>
        <taxon>Bacillales</taxon>
        <taxon>Paenibacillaceae</taxon>
        <taxon>Paenibacillus</taxon>
    </lineage>
</organism>
<name>A0ABV6J946_9BACL</name>
<dbReference type="InterPro" id="IPR001188">
    <property type="entry name" value="Sperm_putr-bd"/>
</dbReference>